<dbReference type="STRING" id="1548547.BA177_10835"/>
<feature type="binding site" evidence="8">
    <location>
        <position position="14"/>
    </location>
    <ligand>
        <name>Mg(2+)</name>
        <dbReference type="ChEBI" id="CHEBI:18420"/>
    </ligand>
</feature>
<feature type="binding site" evidence="8">
    <location>
        <position position="144"/>
    </location>
    <ligand>
        <name>IMP</name>
        <dbReference type="ChEBI" id="CHEBI:58053"/>
        <note>ligand shared between dimeric partners</note>
    </ligand>
</feature>
<keyword evidence="2 8" id="KW-0436">Ligase</keyword>
<dbReference type="InterPro" id="IPR018220">
    <property type="entry name" value="Adenylosuccin_syn_GTP-bd"/>
</dbReference>
<evidence type="ECO:0000256" key="3">
    <source>
        <dbReference type="ARBA" id="ARBA00022723"/>
    </source>
</evidence>
<evidence type="ECO:0000256" key="2">
    <source>
        <dbReference type="ARBA" id="ARBA00022598"/>
    </source>
</evidence>
<comment type="similarity">
    <text evidence="8 10">Belongs to the adenylosuccinate synthetase family.</text>
</comment>
<dbReference type="GO" id="GO:0000287">
    <property type="term" value="F:magnesium ion binding"/>
    <property type="evidence" value="ECO:0007669"/>
    <property type="project" value="UniProtKB-UniRule"/>
</dbReference>
<accession>A0A193LGJ4</accession>
<dbReference type="PROSITE" id="PS00513">
    <property type="entry name" value="ADENYLOSUCCIN_SYN_2"/>
    <property type="match status" value="1"/>
</dbReference>
<reference evidence="11 12" key="1">
    <citation type="submission" date="2016-06" db="EMBL/GenBank/DDBJ databases">
        <title>Complete genome sequence of a deep-branching marine Gamma Proteobacterium Woeseia oceani type strain XK5.</title>
        <authorList>
            <person name="Mu D."/>
            <person name="Du Z."/>
        </authorList>
    </citation>
    <scope>NUCLEOTIDE SEQUENCE [LARGE SCALE GENOMIC DNA]</scope>
    <source>
        <strain evidence="11 12">XK5</strain>
    </source>
</reference>
<dbReference type="NCBIfam" id="TIGR00184">
    <property type="entry name" value="purA"/>
    <property type="match status" value="1"/>
</dbReference>
<evidence type="ECO:0000256" key="5">
    <source>
        <dbReference type="ARBA" id="ARBA00022755"/>
    </source>
</evidence>
<dbReference type="GO" id="GO:0005737">
    <property type="term" value="C:cytoplasm"/>
    <property type="evidence" value="ECO:0007669"/>
    <property type="project" value="UniProtKB-SubCell"/>
</dbReference>
<protein>
    <recommendedName>
        <fullName evidence="8 10">Adenylosuccinate synthetase</fullName>
        <shortName evidence="8">AMPSase</shortName>
        <shortName evidence="8">AdSS</shortName>
        <ecNumber evidence="8 10">6.3.4.4</ecNumber>
    </recommendedName>
    <alternativeName>
        <fullName evidence="8">IMP--aspartate ligase</fullName>
    </alternativeName>
</protein>
<feature type="binding site" evidence="8">
    <location>
        <begin position="332"/>
        <end position="334"/>
    </location>
    <ligand>
        <name>GTP</name>
        <dbReference type="ChEBI" id="CHEBI:37565"/>
    </ligand>
</feature>
<feature type="binding site" description="in other chain" evidence="8">
    <location>
        <position position="240"/>
    </location>
    <ligand>
        <name>IMP</name>
        <dbReference type="ChEBI" id="CHEBI:58053"/>
        <note>ligand shared between dimeric partners</note>
    </ligand>
</feature>
<dbReference type="EC" id="6.3.4.4" evidence="8 10"/>
<evidence type="ECO:0000256" key="10">
    <source>
        <dbReference type="RuleBase" id="RU000520"/>
    </source>
</evidence>
<keyword evidence="6 8" id="KW-0460">Magnesium</keyword>
<evidence type="ECO:0000256" key="8">
    <source>
        <dbReference type="HAMAP-Rule" id="MF_00011"/>
    </source>
</evidence>
<dbReference type="PANTHER" id="PTHR11846">
    <property type="entry name" value="ADENYLOSUCCINATE SYNTHETASE"/>
    <property type="match status" value="1"/>
</dbReference>
<dbReference type="SMART" id="SM00788">
    <property type="entry name" value="Adenylsucc_synt"/>
    <property type="match status" value="1"/>
</dbReference>
<keyword evidence="5 8" id="KW-0658">Purine biosynthesis</keyword>
<dbReference type="InterPro" id="IPR042111">
    <property type="entry name" value="Adenylosuccinate_synth_dom3"/>
</dbReference>
<dbReference type="EMBL" id="CP016268">
    <property type="protein sequence ID" value="ANO51632.1"/>
    <property type="molecule type" value="Genomic_DNA"/>
</dbReference>
<feature type="binding site" evidence="8">
    <location>
        <begin position="41"/>
        <end position="43"/>
    </location>
    <ligand>
        <name>GTP</name>
        <dbReference type="ChEBI" id="CHEBI:37565"/>
    </ligand>
</feature>
<keyword evidence="3 8" id="KW-0479">Metal-binding</keyword>
<name>A0A193LGJ4_9GAMM</name>
<dbReference type="InterPro" id="IPR001114">
    <property type="entry name" value="Adenylosuccinate_synthetase"/>
</dbReference>
<dbReference type="Pfam" id="PF00709">
    <property type="entry name" value="Adenylsucc_synt"/>
    <property type="match status" value="1"/>
</dbReference>
<dbReference type="NCBIfam" id="NF002223">
    <property type="entry name" value="PRK01117.1"/>
    <property type="match status" value="1"/>
</dbReference>
<comment type="subunit">
    <text evidence="1 8">Homodimer.</text>
</comment>
<keyword evidence="8" id="KW-0963">Cytoplasm</keyword>
<dbReference type="HAMAP" id="MF_00011">
    <property type="entry name" value="Adenylosucc_synth"/>
    <property type="match status" value="1"/>
</dbReference>
<feature type="binding site" evidence="8">
    <location>
        <begin position="13"/>
        <end position="19"/>
    </location>
    <ligand>
        <name>GTP</name>
        <dbReference type="ChEBI" id="CHEBI:37565"/>
    </ligand>
</feature>
<dbReference type="Gene3D" id="1.10.300.10">
    <property type="entry name" value="Adenylosuccinate Synthetase, subunit A, domain 2"/>
    <property type="match status" value="1"/>
</dbReference>
<dbReference type="PANTHER" id="PTHR11846:SF0">
    <property type="entry name" value="ADENYLOSUCCINATE SYNTHETASE"/>
    <property type="match status" value="1"/>
</dbReference>
<dbReference type="UniPathway" id="UPA00075">
    <property type="reaction ID" value="UER00335"/>
</dbReference>
<dbReference type="InterPro" id="IPR027417">
    <property type="entry name" value="P-loop_NTPase"/>
</dbReference>
<organism evidence="11 12">
    <name type="scientific">Woeseia oceani</name>
    <dbReference type="NCBI Taxonomy" id="1548547"/>
    <lineage>
        <taxon>Bacteria</taxon>
        <taxon>Pseudomonadati</taxon>
        <taxon>Pseudomonadota</taxon>
        <taxon>Gammaproteobacteria</taxon>
        <taxon>Woeseiales</taxon>
        <taxon>Woeseiaceae</taxon>
        <taxon>Woeseia</taxon>
    </lineage>
</organism>
<feature type="binding site" description="in other chain" evidence="8">
    <location>
        <begin position="39"/>
        <end position="42"/>
    </location>
    <ligand>
        <name>IMP</name>
        <dbReference type="ChEBI" id="CHEBI:58053"/>
        <note>ligand shared between dimeric partners</note>
    </ligand>
</feature>
<keyword evidence="12" id="KW-1185">Reference proteome</keyword>
<feature type="binding site" description="in other chain" evidence="8">
    <location>
        <position position="304"/>
    </location>
    <ligand>
        <name>IMP</name>
        <dbReference type="ChEBI" id="CHEBI:58053"/>
        <note>ligand shared between dimeric partners</note>
    </ligand>
</feature>
<dbReference type="Gene3D" id="3.40.440.10">
    <property type="entry name" value="Adenylosuccinate Synthetase, subunit A, domain 1"/>
    <property type="match status" value="1"/>
</dbReference>
<feature type="active site" evidence="9">
    <location>
        <position position="141"/>
    </location>
</feature>
<feature type="binding site" evidence="8">
    <location>
        <position position="306"/>
    </location>
    <ligand>
        <name>GTP</name>
        <dbReference type="ChEBI" id="CHEBI:37565"/>
    </ligand>
</feature>
<dbReference type="GO" id="GO:0004019">
    <property type="term" value="F:adenylosuccinate synthase activity"/>
    <property type="evidence" value="ECO:0007669"/>
    <property type="project" value="UniProtKB-UniRule"/>
</dbReference>
<keyword evidence="4 8" id="KW-0547">Nucleotide-binding</keyword>
<dbReference type="AlphaFoldDB" id="A0A193LGJ4"/>
<dbReference type="GO" id="GO:0005525">
    <property type="term" value="F:GTP binding"/>
    <property type="evidence" value="ECO:0007669"/>
    <property type="project" value="UniProtKB-UniRule"/>
</dbReference>
<feature type="binding site" description="in other chain" evidence="8">
    <location>
        <position position="130"/>
    </location>
    <ligand>
        <name>IMP</name>
        <dbReference type="ChEBI" id="CHEBI:58053"/>
        <note>ligand shared between dimeric partners</note>
    </ligand>
</feature>
<feature type="binding site" description="in other chain" evidence="8">
    <location>
        <begin position="14"/>
        <end position="17"/>
    </location>
    <ligand>
        <name>IMP</name>
        <dbReference type="ChEBI" id="CHEBI:58053"/>
        <note>ligand shared between dimeric partners</note>
    </ligand>
</feature>
<comment type="cofactor">
    <cofactor evidence="8">
        <name>Mg(2+)</name>
        <dbReference type="ChEBI" id="CHEBI:18420"/>
    </cofactor>
    <text evidence="8">Binds 1 Mg(2+) ion per subunit.</text>
</comment>
<dbReference type="InterPro" id="IPR042110">
    <property type="entry name" value="Adenylosuccinate_synth_dom2"/>
</dbReference>
<evidence type="ECO:0000313" key="12">
    <source>
        <dbReference type="Proteomes" id="UP000092695"/>
    </source>
</evidence>
<comment type="catalytic activity">
    <reaction evidence="8 10">
        <text>IMP + L-aspartate + GTP = N(6)-(1,2-dicarboxyethyl)-AMP + GDP + phosphate + 2 H(+)</text>
        <dbReference type="Rhea" id="RHEA:15753"/>
        <dbReference type="ChEBI" id="CHEBI:15378"/>
        <dbReference type="ChEBI" id="CHEBI:29991"/>
        <dbReference type="ChEBI" id="CHEBI:37565"/>
        <dbReference type="ChEBI" id="CHEBI:43474"/>
        <dbReference type="ChEBI" id="CHEBI:57567"/>
        <dbReference type="ChEBI" id="CHEBI:58053"/>
        <dbReference type="ChEBI" id="CHEBI:58189"/>
        <dbReference type="EC" id="6.3.4.4"/>
    </reaction>
</comment>
<evidence type="ECO:0000256" key="1">
    <source>
        <dbReference type="ARBA" id="ARBA00011738"/>
    </source>
</evidence>
<dbReference type="InterPro" id="IPR042109">
    <property type="entry name" value="Adenylosuccinate_synth_dom1"/>
</dbReference>
<feature type="binding site" evidence="8">
    <location>
        <begin position="300"/>
        <end position="306"/>
    </location>
    <ligand>
        <name>substrate</name>
    </ligand>
</feature>
<dbReference type="Gene3D" id="3.90.170.10">
    <property type="entry name" value="Adenylosuccinate Synthetase, subunit A, domain 3"/>
    <property type="match status" value="1"/>
</dbReference>
<evidence type="ECO:0000256" key="4">
    <source>
        <dbReference type="ARBA" id="ARBA00022741"/>
    </source>
</evidence>
<dbReference type="InterPro" id="IPR033128">
    <property type="entry name" value="Adenylosuccin_syn_Lys_AS"/>
</dbReference>
<evidence type="ECO:0000256" key="6">
    <source>
        <dbReference type="ARBA" id="ARBA00022842"/>
    </source>
</evidence>
<evidence type="ECO:0000256" key="9">
    <source>
        <dbReference type="PROSITE-ProRule" id="PRU10134"/>
    </source>
</evidence>
<dbReference type="RefSeq" id="WP_068616162.1">
    <property type="nucleotide sequence ID" value="NZ_CP016268.1"/>
</dbReference>
<evidence type="ECO:0000313" key="11">
    <source>
        <dbReference type="EMBL" id="ANO51632.1"/>
    </source>
</evidence>
<dbReference type="GO" id="GO:0046040">
    <property type="term" value="P:IMP metabolic process"/>
    <property type="evidence" value="ECO:0007669"/>
    <property type="project" value="TreeGrafter"/>
</dbReference>
<feature type="active site" description="Proton acceptor" evidence="8">
    <location>
        <position position="14"/>
    </location>
</feature>
<feature type="active site" description="Proton donor" evidence="8">
    <location>
        <position position="42"/>
    </location>
</feature>
<dbReference type="FunFam" id="1.10.300.10:FF:000001">
    <property type="entry name" value="Adenylosuccinate synthetase"/>
    <property type="match status" value="1"/>
</dbReference>
<dbReference type="OrthoDB" id="9807553at2"/>
<gene>
    <name evidence="8" type="primary">purA</name>
    <name evidence="11" type="ORF">BA177_10835</name>
</gene>
<dbReference type="Proteomes" id="UP000092695">
    <property type="component" value="Chromosome"/>
</dbReference>
<keyword evidence="7 8" id="KW-0342">GTP-binding</keyword>
<evidence type="ECO:0000256" key="7">
    <source>
        <dbReference type="ARBA" id="ARBA00023134"/>
    </source>
</evidence>
<comment type="pathway">
    <text evidence="8 10">Purine metabolism; AMP biosynthesis via de novo pathway; AMP from IMP: step 1/2.</text>
</comment>
<comment type="subcellular location">
    <subcellularLocation>
        <location evidence="8">Cytoplasm</location>
    </subcellularLocation>
</comment>
<comment type="function">
    <text evidence="8">Plays an important role in the de novo pathway of purine nucleotide biosynthesis. Catalyzes the first committed step in the biosynthesis of AMP from IMP.</text>
</comment>
<feature type="binding site" evidence="8">
    <location>
        <position position="41"/>
    </location>
    <ligand>
        <name>Mg(2+)</name>
        <dbReference type="ChEBI" id="CHEBI:18420"/>
    </ligand>
</feature>
<feature type="binding site" description="in other chain" evidence="8">
    <location>
        <position position="225"/>
    </location>
    <ligand>
        <name>IMP</name>
        <dbReference type="ChEBI" id="CHEBI:58053"/>
        <note>ligand shared between dimeric partners</note>
    </ligand>
</feature>
<feature type="binding site" evidence="8">
    <location>
        <begin position="414"/>
        <end position="416"/>
    </location>
    <ligand>
        <name>GTP</name>
        <dbReference type="ChEBI" id="CHEBI:37565"/>
    </ligand>
</feature>
<dbReference type="PROSITE" id="PS01266">
    <property type="entry name" value="ADENYLOSUCCIN_SYN_1"/>
    <property type="match status" value="1"/>
</dbReference>
<dbReference type="FunFam" id="3.90.170.10:FF:000001">
    <property type="entry name" value="Adenylosuccinate synthetase"/>
    <property type="match status" value="1"/>
</dbReference>
<dbReference type="KEGG" id="woc:BA177_10835"/>
<sequence length="430" mass="46389">MGKNVVVIGTQWGDEGKGKIVDLLTDRAAAVARFQGGHNAGHTLVIGGKKTVLHLIPSGILREGVQCLIGNGVVLSLEALIRESEALIENGVPVYDRLKISYSCPLILPSHVSLDVAREKARGAGAIGTTGRGIGPAYEDKVSRRALKVADLFVREKFAAKLGEVLDYHNFLLKHYFRAETVDFERTLDEAMQAAEIIRPLTADVTQILQDLADSNESILFEGAQGSFLDVDHGTYPYVTSSNTVAAAASTGTGVGPRHLDYILGIVKAYTTRVGAGPFPTELFDANGAHLASVGAEFGATTGRPRRCGWFDAVALRRSIINSSVSGLCMTKLDVLDGLETIRICVGYEIDGKPVSGVPLMLDRFAECQPVYEDMPGWDESTVGVTEYEALPANARAYLEHIEELVSVPLDIISTGPDREQTIVKRHPFE</sequence>
<dbReference type="SUPFAM" id="SSF52540">
    <property type="entry name" value="P-loop containing nucleoside triphosphate hydrolases"/>
    <property type="match status" value="1"/>
</dbReference>
<dbReference type="CDD" id="cd03108">
    <property type="entry name" value="AdSS"/>
    <property type="match status" value="1"/>
</dbReference>
<dbReference type="GO" id="GO:0044208">
    <property type="term" value="P:'de novo' AMP biosynthetic process"/>
    <property type="evidence" value="ECO:0007669"/>
    <property type="project" value="UniProtKB-UniRule"/>
</dbReference>
<proteinExistence type="inferred from homology"/>